<organism evidence="7 8">
    <name type="scientific">Exophiala dermatitidis</name>
    <name type="common">Black yeast-like fungus</name>
    <name type="synonym">Wangiella dermatitidis</name>
    <dbReference type="NCBI Taxonomy" id="5970"/>
    <lineage>
        <taxon>Eukaryota</taxon>
        <taxon>Fungi</taxon>
        <taxon>Dikarya</taxon>
        <taxon>Ascomycota</taxon>
        <taxon>Pezizomycotina</taxon>
        <taxon>Eurotiomycetes</taxon>
        <taxon>Chaetothyriomycetidae</taxon>
        <taxon>Chaetothyriales</taxon>
        <taxon>Herpotrichiellaceae</taxon>
        <taxon>Exophiala</taxon>
    </lineage>
</organism>
<proteinExistence type="predicted"/>
<dbReference type="Pfam" id="PF07690">
    <property type="entry name" value="MFS_1"/>
    <property type="match status" value="1"/>
</dbReference>
<accession>A0AAN6EW57</accession>
<dbReference type="PANTHER" id="PTHR43791">
    <property type="entry name" value="PERMEASE-RELATED"/>
    <property type="match status" value="1"/>
</dbReference>
<dbReference type="Gene3D" id="1.20.1250.20">
    <property type="entry name" value="MFS general substrate transporter like domains"/>
    <property type="match status" value="2"/>
</dbReference>
<evidence type="ECO:0008006" key="9">
    <source>
        <dbReference type="Google" id="ProtNLM"/>
    </source>
</evidence>
<protein>
    <recommendedName>
        <fullName evidence="9">Retrograde regulation protein 2</fullName>
    </recommendedName>
</protein>
<feature type="transmembrane region" description="Helical" evidence="6">
    <location>
        <begin position="338"/>
        <end position="359"/>
    </location>
</feature>
<evidence type="ECO:0000256" key="4">
    <source>
        <dbReference type="ARBA" id="ARBA00022989"/>
    </source>
</evidence>
<keyword evidence="5 6" id="KW-0472">Membrane</keyword>
<name>A0AAN6EW57_EXODE</name>
<comment type="subcellular location">
    <subcellularLocation>
        <location evidence="1">Membrane</location>
        <topology evidence="1">Multi-pass membrane protein</topology>
    </subcellularLocation>
</comment>
<feature type="transmembrane region" description="Helical" evidence="6">
    <location>
        <begin position="276"/>
        <end position="295"/>
    </location>
</feature>
<dbReference type="GO" id="GO:0016020">
    <property type="term" value="C:membrane"/>
    <property type="evidence" value="ECO:0007669"/>
    <property type="project" value="UniProtKB-SubCell"/>
</dbReference>
<keyword evidence="4 6" id="KW-1133">Transmembrane helix</keyword>
<sequence length="491" mass="54631">MAVWNGADDAAVDKMAPNLALTESLPQEGISDMISDRHQLPTSLCNLSEEELDKMKRHLVRKLDMRLMGPLILMYIMNYLDRNAIAAAKISGIVEDLDLSDSQYQTCVSILFVGYILMQVPSNLFLNKIGRPCLYLPTCMMIWVRQALLSTGRGDSISDVQNRVSFVLVPELYTASAVSWRHGFCWDSSRRHILAMGLASWRWLFIIEGSMTVAIALLALFVLPDFPINTRWISPVERDLATWRLYIDVGQEDWVDSRRESLWDGLKLCLHDPKTFIGIPLIFGVVSSGTISSYFPTVVSTLGYNHTKTLLLTAPPYLLSCIVALGVCLNADRTGERYLHFTLPVWVSVAGFVISASTLNVPARYFSMMIMLPGIYTAFTLGLTWMANTMPRPPAKRAALLALCNACSNCSSVYGPFMYPDWQAPRFIIAMCVNAGTALMSIAVATGFRFHLVRLNRQLDIDEGFGPNADGEADAGPQQGGTAEKGFRYLY</sequence>
<dbReference type="Proteomes" id="UP001161757">
    <property type="component" value="Unassembled WGS sequence"/>
</dbReference>
<evidence type="ECO:0000313" key="8">
    <source>
        <dbReference type="Proteomes" id="UP001161757"/>
    </source>
</evidence>
<comment type="caution">
    <text evidence="7">The sequence shown here is derived from an EMBL/GenBank/DDBJ whole genome shotgun (WGS) entry which is preliminary data.</text>
</comment>
<dbReference type="EMBL" id="JAJGCB010000005">
    <property type="protein sequence ID" value="KAJ8992418.1"/>
    <property type="molecule type" value="Genomic_DNA"/>
</dbReference>
<keyword evidence="2" id="KW-0813">Transport</keyword>
<dbReference type="SUPFAM" id="SSF103473">
    <property type="entry name" value="MFS general substrate transporter"/>
    <property type="match status" value="1"/>
</dbReference>
<feature type="transmembrane region" description="Helical" evidence="6">
    <location>
        <begin position="315"/>
        <end position="331"/>
    </location>
</feature>
<evidence type="ECO:0000313" key="7">
    <source>
        <dbReference type="EMBL" id="KAJ8992418.1"/>
    </source>
</evidence>
<keyword evidence="3 6" id="KW-0812">Transmembrane</keyword>
<dbReference type="AlphaFoldDB" id="A0AAN6EW57"/>
<evidence type="ECO:0000256" key="2">
    <source>
        <dbReference type="ARBA" id="ARBA00022448"/>
    </source>
</evidence>
<evidence type="ECO:0000256" key="6">
    <source>
        <dbReference type="SAM" id="Phobius"/>
    </source>
</evidence>
<dbReference type="InterPro" id="IPR036259">
    <property type="entry name" value="MFS_trans_sf"/>
</dbReference>
<dbReference type="PANTHER" id="PTHR43791:SF92">
    <property type="entry name" value="AGL026WP"/>
    <property type="match status" value="1"/>
</dbReference>
<dbReference type="GO" id="GO:0022857">
    <property type="term" value="F:transmembrane transporter activity"/>
    <property type="evidence" value="ECO:0007669"/>
    <property type="project" value="InterPro"/>
</dbReference>
<dbReference type="FunFam" id="1.20.1250.20:FF:000013">
    <property type="entry name" value="MFS general substrate transporter"/>
    <property type="match status" value="1"/>
</dbReference>
<feature type="transmembrane region" description="Helical" evidence="6">
    <location>
        <begin position="427"/>
        <end position="448"/>
    </location>
</feature>
<gene>
    <name evidence="7" type="ORF">HRR80_003521</name>
</gene>
<reference evidence="7" key="1">
    <citation type="submission" date="2023-01" db="EMBL/GenBank/DDBJ databases">
        <title>Exophiala dermititidis isolated from Cystic Fibrosis Patient.</title>
        <authorList>
            <person name="Kurbessoian T."/>
            <person name="Crocker A."/>
            <person name="Murante D."/>
            <person name="Hogan D.A."/>
            <person name="Stajich J.E."/>
        </authorList>
    </citation>
    <scope>NUCLEOTIDE SEQUENCE</scope>
    <source>
        <strain evidence="7">Ex8</strain>
    </source>
</reference>
<feature type="transmembrane region" description="Helical" evidence="6">
    <location>
        <begin position="398"/>
        <end position="415"/>
    </location>
</feature>
<dbReference type="InterPro" id="IPR011701">
    <property type="entry name" value="MFS"/>
</dbReference>
<feature type="transmembrane region" description="Helical" evidence="6">
    <location>
        <begin position="203"/>
        <end position="223"/>
    </location>
</feature>
<evidence type="ECO:0000256" key="5">
    <source>
        <dbReference type="ARBA" id="ARBA00023136"/>
    </source>
</evidence>
<evidence type="ECO:0000256" key="3">
    <source>
        <dbReference type="ARBA" id="ARBA00022692"/>
    </source>
</evidence>
<feature type="transmembrane region" description="Helical" evidence="6">
    <location>
        <begin position="365"/>
        <end position="386"/>
    </location>
</feature>
<evidence type="ECO:0000256" key="1">
    <source>
        <dbReference type="ARBA" id="ARBA00004141"/>
    </source>
</evidence>